<organism evidence="1 2">
    <name type="scientific">Nocardioides phosphati</name>
    <dbReference type="NCBI Taxonomy" id="1867775"/>
    <lineage>
        <taxon>Bacteria</taxon>
        <taxon>Bacillati</taxon>
        <taxon>Actinomycetota</taxon>
        <taxon>Actinomycetes</taxon>
        <taxon>Propionibacteriales</taxon>
        <taxon>Nocardioidaceae</taxon>
        <taxon>Nocardioides</taxon>
    </lineage>
</organism>
<reference evidence="2" key="1">
    <citation type="journal article" date="2019" name="Int. J. Syst. Evol. Microbiol.">
        <title>The Global Catalogue of Microorganisms (GCM) 10K type strain sequencing project: providing services to taxonomists for standard genome sequencing and annotation.</title>
        <authorList>
            <consortium name="The Broad Institute Genomics Platform"/>
            <consortium name="The Broad Institute Genome Sequencing Center for Infectious Disease"/>
            <person name="Wu L."/>
            <person name="Ma J."/>
        </authorList>
    </citation>
    <scope>NUCLEOTIDE SEQUENCE [LARGE SCALE GENOMIC DNA]</scope>
    <source>
        <strain evidence="2">CGMCC 4.7371</strain>
    </source>
</reference>
<dbReference type="Proteomes" id="UP000655410">
    <property type="component" value="Unassembled WGS sequence"/>
</dbReference>
<accession>A0ABQ2N549</accession>
<sequence length="98" mass="10527">MLLAHAITLAEARSYVAALADNAVSIDASIEYDRVLLQIDFIYADLIPAISPVLVTDGDVLFGVAESAIEHFVDHGIDGLTVELVLDMLYAARELDAP</sequence>
<evidence type="ECO:0000313" key="2">
    <source>
        <dbReference type="Proteomes" id="UP000655410"/>
    </source>
</evidence>
<proteinExistence type="predicted"/>
<dbReference type="EMBL" id="BMNI01000001">
    <property type="protein sequence ID" value="GGO84918.1"/>
    <property type="molecule type" value="Genomic_DNA"/>
</dbReference>
<dbReference type="RefSeq" id="WP_188782272.1">
    <property type="nucleotide sequence ID" value="NZ_BMNI01000001.1"/>
</dbReference>
<evidence type="ECO:0000313" key="1">
    <source>
        <dbReference type="EMBL" id="GGO84918.1"/>
    </source>
</evidence>
<name>A0ABQ2N549_9ACTN</name>
<keyword evidence="2" id="KW-1185">Reference proteome</keyword>
<gene>
    <name evidence="1" type="ORF">GCM10011584_03630</name>
</gene>
<protein>
    <submittedName>
        <fullName evidence="1">Uncharacterized protein</fullName>
    </submittedName>
</protein>
<comment type="caution">
    <text evidence="1">The sequence shown here is derived from an EMBL/GenBank/DDBJ whole genome shotgun (WGS) entry which is preliminary data.</text>
</comment>